<dbReference type="GeneID" id="87857658"/>
<name>A0AAE0JK14_9PEZI</name>
<evidence type="ECO:0000313" key="2">
    <source>
        <dbReference type="Proteomes" id="UP001278500"/>
    </source>
</evidence>
<sequence length="90" mass="9870">MILYPLAWQSRTAPLYRRRRGLTLPSKKADAQPKICPEARPVIGDQVEGAQATNRNTVTEGGETAENRWLSVGPAVWSPVHGPVDFVECG</sequence>
<comment type="caution">
    <text evidence="1">The sequence shown here is derived from an EMBL/GenBank/DDBJ whole genome shotgun (WGS) entry which is preliminary data.</text>
</comment>
<dbReference type="Proteomes" id="UP001278500">
    <property type="component" value="Unassembled WGS sequence"/>
</dbReference>
<accession>A0AAE0JK14</accession>
<gene>
    <name evidence="1" type="ORF">B0H65DRAFT_107096</name>
</gene>
<dbReference type="RefSeq" id="XP_062684344.1">
    <property type="nucleotide sequence ID" value="XM_062820504.1"/>
</dbReference>
<reference evidence="1" key="1">
    <citation type="journal article" date="2023" name="Mol. Phylogenet. Evol.">
        <title>Genome-scale phylogeny and comparative genomics of the fungal order Sordariales.</title>
        <authorList>
            <person name="Hensen N."/>
            <person name="Bonometti L."/>
            <person name="Westerberg I."/>
            <person name="Brannstrom I.O."/>
            <person name="Guillou S."/>
            <person name="Cros-Aarteil S."/>
            <person name="Calhoun S."/>
            <person name="Haridas S."/>
            <person name="Kuo A."/>
            <person name="Mondo S."/>
            <person name="Pangilinan J."/>
            <person name="Riley R."/>
            <person name="LaButti K."/>
            <person name="Andreopoulos B."/>
            <person name="Lipzen A."/>
            <person name="Chen C."/>
            <person name="Yan M."/>
            <person name="Daum C."/>
            <person name="Ng V."/>
            <person name="Clum A."/>
            <person name="Steindorff A."/>
            <person name="Ohm R.A."/>
            <person name="Martin F."/>
            <person name="Silar P."/>
            <person name="Natvig D.O."/>
            <person name="Lalanne C."/>
            <person name="Gautier V."/>
            <person name="Ament-Velasquez S.L."/>
            <person name="Kruys A."/>
            <person name="Hutchinson M.I."/>
            <person name="Powell A.J."/>
            <person name="Barry K."/>
            <person name="Miller A.N."/>
            <person name="Grigoriev I.V."/>
            <person name="Debuchy R."/>
            <person name="Gladieux P."/>
            <person name="Hiltunen Thoren M."/>
            <person name="Johannesson H."/>
        </authorList>
    </citation>
    <scope>NUCLEOTIDE SEQUENCE</scope>
    <source>
        <strain evidence="1">CBS 560.94</strain>
    </source>
</reference>
<dbReference type="AlphaFoldDB" id="A0AAE0JK14"/>
<proteinExistence type="predicted"/>
<dbReference type="EMBL" id="JAUEPP010000002">
    <property type="protein sequence ID" value="KAK3351049.1"/>
    <property type="molecule type" value="Genomic_DNA"/>
</dbReference>
<keyword evidence="2" id="KW-1185">Reference proteome</keyword>
<evidence type="ECO:0000313" key="1">
    <source>
        <dbReference type="EMBL" id="KAK3351049.1"/>
    </source>
</evidence>
<organism evidence="1 2">
    <name type="scientific">Neurospora tetraspora</name>
    <dbReference type="NCBI Taxonomy" id="94610"/>
    <lineage>
        <taxon>Eukaryota</taxon>
        <taxon>Fungi</taxon>
        <taxon>Dikarya</taxon>
        <taxon>Ascomycota</taxon>
        <taxon>Pezizomycotina</taxon>
        <taxon>Sordariomycetes</taxon>
        <taxon>Sordariomycetidae</taxon>
        <taxon>Sordariales</taxon>
        <taxon>Sordariaceae</taxon>
        <taxon>Neurospora</taxon>
    </lineage>
</organism>
<protein>
    <submittedName>
        <fullName evidence="1">Uncharacterized protein</fullName>
    </submittedName>
</protein>
<reference evidence="1" key="2">
    <citation type="submission" date="2023-06" db="EMBL/GenBank/DDBJ databases">
        <authorList>
            <consortium name="Lawrence Berkeley National Laboratory"/>
            <person name="Haridas S."/>
            <person name="Hensen N."/>
            <person name="Bonometti L."/>
            <person name="Westerberg I."/>
            <person name="Brannstrom I.O."/>
            <person name="Guillou S."/>
            <person name="Cros-Aarteil S."/>
            <person name="Calhoun S."/>
            <person name="Kuo A."/>
            <person name="Mondo S."/>
            <person name="Pangilinan J."/>
            <person name="Riley R."/>
            <person name="Labutti K."/>
            <person name="Andreopoulos B."/>
            <person name="Lipzen A."/>
            <person name="Chen C."/>
            <person name="Yanf M."/>
            <person name="Daum C."/>
            <person name="Ng V."/>
            <person name="Clum A."/>
            <person name="Steindorff A."/>
            <person name="Ohm R."/>
            <person name="Martin F."/>
            <person name="Silar P."/>
            <person name="Natvig D."/>
            <person name="Lalanne C."/>
            <person name="Gautier V."/>
            <person name="Ament-Velasquez S.L."/>
            <person name="Kruys A."/>
            <person name="Hutchinson M.I."/>
            <person name="Powell A.J."/>
            <person name="Barry K."/>
            <person name="Miller A.N."/>
            <person name="Grigoriev I.V."/>
            <person name="Debuchy R."/>
            <person name="Gladieux P."/>
            <person name="Thoren M.H."/>
            <person name="Johannesson H."/>
        </authorList>
    </citation>
    <scope>NUCLEOTIDE SEQUENCE</scope>
    <source>
        <strain evidence="1">CBS 560.94</strain>
    </source>
</reference>